<protein>
    <recommendedName>
        <fullName evidence="3">HEPN domain-containing protein</fullName>
    </recommendedName>
</protein>
<gene>
    <name evidence="1" type="ORF">DW663_09270</name>
</gene>
<reference evidence="1 2" key="1">
    <citation type="submission" date="2018-08" db="EMBL/GenBank/DDBJ databases">
        <title>A genome reference for cultivated species of the human gut microbiota.</title>
        <authorList>
            <person name="Zou Y."/>
            <person name="Xue W."/>
            <person name="Luo G."/>
        </authorList>
    </citation>
    <scope>NUCLEOTIDE SEQUENCE [LARGE SCALE GENOMIC DNA]</scope>
    <source>
        <strain evidence="1 2">AM25-1</strain>
    </source>
</reference>
<dbReference type="RefSeq" id="WP_118234556.1">
    <property type="nucleotide sequence ID" value="NZ_CAEUHP010000001.1"/>
</dbReference>
<proteinExistence type="predicted"/>
<evidence type="ECO:0000313" key="2">
    <source>
        <dbReference type="Proteomes" id="UP000284676"/>
    </source>
</evidence>
<evidence type="ECO:0008006" key="3">
    <source>
        <dbReference type="Google" id="ProtNLM"/>
    </source>
</evidence>
<dbReference type="EMBL" id="QRHL01000018">
    <property type="protein sequence ID" value="RHF71098.1"/>
    <property type="molecule type" value="Genomic_DNA"/>
</dbReference>
<accession>A0A414PRB4</accession>
<organism evidence="1 2">
    <name type="scientific">Fusobacterium mortiferum</name>
    <dbReference type="NCBI Taxonomy" id="850"/>
    <lineage>
        <taxon>Bacteria</taxon>
        <taxon>Fusobacteriati</taxon>
        <taxon>Fusobacteriota</taxon>
        <taxon>Fusobacteriia</taxon>
        <taxon>Fusobacteriales</taxon>
        <taxon>Fusobacteriaceae</taxon>
        <taxon>Fusobacterium</taxon>
    </lineage>
</organism>
<dbReference type="Proteomes" id="UP000284676">
    <property type="component" value="Unassembled WGS sequence"/>
</dbReference>
<sequence>MLKAKYEEKAKMGALAEKKNCFNSAVSLYYYNIYLRLKYYLNAKQIKVNVANKSSHQIVIKTFIKDYYASHKPLNLDEIKAMNSIESLLYKRKKADYEENFTFDSKNYNNEFKKYYVLVDNILKSKGV</sequence>
<name>A0A414PRB4_FUSMR</name>
<comment type="caution">
    <text evidence="1">The sequence shown here is derived from an EMBL/GenBank/DDBJ whole genome shotgun (WGS) entry which is preliminary data.</text>
</comment>
<evidence type="ECO:0000313" key="1">
    <source>
        <dbReference type="EMBL" id="RHF71098.1"/>
    </source>
</evidence>
<dbReference type="Gene3D" id="1.20.120.330">
    <property type="entry name" value="Nucleotidyltransferases domain 2"/>
    <property type="match status" value="1"/>
</dbReference>
<dbReference type="AlphaFoldDB" id="A0A414PRB4"/>